<evidence type="ECO:0000259" key="11">
    <source>
        <dbReference type="Pfam" id="PF08264"/>
    </source>
</evidence>
<comment type="caution">
    <text evidence="14">The sequence shown here is derived from an EMBL/GenBank/DDBJ whole genome shotgun (WGS) entry which is preliminary data.</text>
</comment>
<evidence type="ECO:0000256" key="5">
    <source>
        <dbReference type="ARBA" id="ARBA00022917"/>
    </source>
</evidence>
<dbReference type="FunFam" id="1.10.730.10:FF:000002">
    <property type="entry name" value="Leucine--tRNA ligase"/>
    <property type="match status" value="1"/>
</dbReference>
<evidence type="ECO:0000256" key="1">
    <source>
        <dbReference type="ARBA" id="ARBA00005594"/>
    </source>
</evidence>
<feature type="domain" description="Methionyl/Leucyl tRNA synthetase" evidence="12">
    <location>
        <begin position="38"/>
        <end position="174"/>
    </location>
</feature>
<feature type="domain" description="Aminoacyl-tRNA synthetase class Ia" evidence="10">
    <location>
        <begin position="405"/>
        <end position="449"/>
    </location>
</feature>
<feature type="domain" description="Aminoacyl-tRNA synthetase class Ia" evidence="10">
    <location>
        <begin position="519"/>
        <end position="654"/>
    </location>
</feature>
<gene>
    <name evidence="8" type="primary">leuS</name>
    <name evidence="14" type="ORF">A2209_01305</name>
</gene>
<dbReference type="FunFam" id="3.40.50.620:FF:000060">
    <property type="entry name" value="Leucine--tRNA ligase"/>
    <property type="match status" value="1"/>
</dbReference>
<dbReference type="InterPro" id="IPR002300">
    <property type="entry name" value="aa-tRNA-synth_Ia"/>
</dbReference>
<evidence type="ECO:0000259" key="10">
    <source>
        <dbReference type="Pfam" id="PF00133"/>
    </source>
</evidence>
<dbReference type="Gene3D" id="1.10.730.10">
    <property type="entry name" value="Isoleucyl-tRNA Synthetase, Domain 1"/>
    <property type="match status" value="1"/>
</dbReference>
<keyword evidence="2 8" id="KW-0436">Ligase</keyword>
<dbReference type="InterPro" id="IPR025709">
    <property type="entry name" value="Leu_tRNA-synth_edit"/>
</dbReference>
<dbReference type="Pfam" id="PF09334">
    <property type="entry name" value="tRNA-synt_1g"/>
    <property type="match status" value="1"/>
</dbReference>
<keyword evidence="4 8" id="KW-0067">ATP-binding</keyword>
<evidence type="ECO:0000256" key="3">
    <source>
        <dbReference type="ARBA" id="ARBA00022741"/>
    </source>
</evidence>
<evidence type="ECO:0000313" key="14">
    <source>
        <dbReference type="EMBL" id="OGK64681.1"/>
    </source>
</evidence>
<evidence type="ECO:0000259" key="13">
    <source>
        <dbReference type="Pfam" id="PF13603"/>
    </source>
</evidence>
<dbReference type="Pfam" id="PF00133">
    <property type="entry name" value="tRNA-synt_1"/>
    <property type="match status" value="2"/>
</dbReference>
<evidence type="ECO:0000259" key="12">
    <source>
        <dbReference type="Pfam" id="PF09334"/>
    </source>
</evidence>
<dbReference type="InterPro" id="IPR009080">
    <property type="entry name" value="tRNAsynth_Ia_anticodon-bd"/>
</dbReference>
<dbReference type="GO" id="GO:0002161">
    <property type="term" value="F:aminoacyl-tRNA deacylase activity"/>
    <property type="evidence" value="ECO:0007669"/>
    <property type="project" value="InterPro"/>
</dbReference>
<dbReference type="Pfam" id="PF08264">
    <property type="entry name" value="Anticodon_1"/>
    <property type="match status" value="1"/>
</dbReference>
<accession>A0A1F7KA17</accession>
<dbReference type="GO" id="GO:0006429">
    <property type="term" value="P:leucyl-tRNA aminoacylation"/>
    <property type="evidence" value="ECO:0007669"/>
    <property type="project" value="UniProtKB-UniRule"/>
</dbReference>
<dbReference type="SUPFAM" id="SSF52374">
    <property type="entry name" value="Nucleotidylyl transferase"/>
    <property type="match status" value="1"/>
</dbReference>
<dbReference type="EMBL" id="MGBG01000017">
    <property type="protein sequence ID" value="OGK64681.1"/>
    <property type="molecule type" value="Genomic_DNA"/>
</dbReference>
<dbReference type="HAMAP" id="MF_00049_B">
    <property type="entry name" value="Leu_tRNA_synth_B"/>
    <property type="match status" value="1"/>
</dbReference>
<name>A0A1F7KA17_9BACT</name>
<comment type="similarity">
    <text evidence="1 8 9">Belongs to the class-I aminoacyl-tRNA synthetase family.</text>
</comment>
<keyword evidence="6 8" id="KW-0030">Aminoacyl-tRNA synthetase</keyword>
<sequence>MTTAYVPQEFEDSWQVYWEKNKIYQTPSQPRPEKKRYVLAMFPYPSGSGLHVGHVRIYTGTDVLARYLRMKGYDVLHPMGFDAFGLPAENAAIKAKKNPMEMVPQNIINFKKQMQRLGLSYDWQRQLSTTDPQYYRHTQELFLQFFRLGLLYKKNTPVYYCDSCRTGLAEEEVLANGTHERCGKPITRKNLPQWLFKITDYSDSLLSTLKDLNWPNGILQMQKNWIGKDKGLNIHFTDKHTKEPITVWTRFWETLFGVTFLVMAPEHSWVSEGLAKKRFPKAVNDYVEQALRKTDEQRLKEEKAKTGVFTGCYAINPVNGQTVPIWVADYVLSNVGTAAVMGVPAHDERDLAFAKKYQLPVIEVIKNDKIINSDQFNHLSASGAGKQKMAQWLIDQKLALWQINYHLRDWIFSRQRYWGEPIPMVYCKVCAEQKKSYFDTEEYEIELEKINKTNPQLYQATLKRLLKFRANLYGWFPIKETELPLELPHLQKYEPSSDGQSPLAKSGDWLKVSCPHCKGPAKRETDTMPNWAGSCWYFLHFAQNHTPGVLRSKAIGNSPYLPVDWYLGGAEHAVLHLLYARFWVHVLNDLKILDFREPFLRLKNVGMVLAEDHRKMSKSVGNVINPDEVVEKYGADSLRLYEMFMAPFSQEIGWSTNNLLGARRFLQKVYQLLNDSAKIAKTAAEEDSTLVAKLQTTIDKVDKDITNVKFNTAISTLMEFVNDWQKTRLAQHNAEKFLKLLAPFAPFMAEQIWQKVFKKTTSIHLEAWPNSITLDDQKLEINLPISINGKIRALLKVDNQIAKNEKQILNLALSHQSIIKYLALQKYRYIYVPGKVLNFIIK</sequence>
<dbReference type="NCBIfam" id="TIGR00396">
    <property type="entry name" value="leuS_bact"/>
    <property type="match status" value="1"/>
</dbReference>
<feature type="binding site" evidence="8">
    <location>
        <position position="618"/>
    </location>
    <ligand>
        <name>ATP</name>
        <dbReference type="ChEBI" id="CHEBI:30616"/>
    </ligand>
</feature>
<dbReference type="InterPro" id="IPR013155">
    <property type="entry name" value="M/V/L/I-tRNA-synth_anticd-bd"/>
</dbReference>
<comment type="catalytic activity">
    <reaction evidence="7 8">
        <text>tRNA(Leu) + L-leucine + ATP = L-leucyl-tRNA(Leu) + AMP + diphosphate</text>
        <dbReference type="Rhea" id="RHEA:11688"/>
        <dbReference type="Rhea" id="RHEA-COMP:9613"/>
        <dbReference type="Rhea" id="RHEA-COMP:9622"/>
        <dbReference type="ChEBI" id="CHEBI:30616"/>
        <dbReference type="ChEBI" id="CHEBI:33019"/>
        <dbReference type="ChEBI" id="CHEBI:57427"/>
        <dbReference type="ChEBI" id="CHEBI:78442"/>
        <dbReference type="ChEBI" id="CHEBI:78494"/>
        <dbReference type="ChEBI" id="CHEBI:456215"/>
        <dbReference type="EC" id="6.1.1.4"/>
    </reaction>
</comment>
<dbReference type="EC" id="6.1.1.4" evidence="8"/>
<evidence type="ECO:0000256" key="8">
    <source>
        <dbReference type="HAMAP-Rule" id="MF_00049"/>
    </source>
</evidence>
<evidence type="ECO:0000256" key="6">
    <source>
        <dbReference type="ARBA" id="ARBA00023146"/>
    </source>
</evidence>
<feature type="domain" description="Leucyl-tRNA synthetase editing" evidence="13">
    <location>
        <begin position="223"/>
        <end position="370"/>
    </location>
</feature>
<keyword evidence="3 8" id="KW-0547">Nucleotide-binding</keyword>
<comment type="subcellular location">
    <subcellularLocation>
        <location evidence="8">Cytoplasm</location>
    </subcellularLocation>
</comment>
<dbReference type="InterPro" id="IPR015413">
    <property type="entry name" value="Methionyl/Leucyl_tRNA_Synth"/>
</dbReference>
<comment type="caution">
    <text evidence="8">Lacks conserved residue(s) required for the propagation of feature annotation.</text>
</comment>
<dbReference type="CDD" id="cd07958">
    <property type="entry name" value="Anticodon_Ia_Leu_BEm"/>
    <property type="match status" value="1"/>
</dbReference>
<dbReference type="Gene3D" id="3.10.20.590">
    <property type="match status" value="1"/>
</dbReference>
<dbReference type="GO" id="GO:0004823">
    <property type="term" value="F:leucine-tRNA ligase activity"/>
    <property type="evidence" value="ECO:0007669"/>
    <property type="project" value="UniProtKB-UniRule"/>
</dbReference>
<keyword evidence="5 8" id="KW-0648">Protein biosynthesis</keyword>
<dbReference type="Pfam" id="PF13603">
    <property type="entry name" value="tRNA-synt_1_2"/>
    <property type="match status" value="1"/>
</dbReference>
<dbReference type="Proteomes" id="UP000178450">
    <property type="component" value="Unassembled WGS sequence"/>
</dbReference>
<dbReference type="GO" id="GO:0005524">
    <property type="term" value="F:ATP binding"/>
    <property type="evidence" value="ECO:0007669"/>
    <property type="project" value="UniProtKB-UniRule"/>
</dbReference>
<dbReference type="InterPro" id="IPR014729">
    <property type="entry name" value="Rossmann-like_a/b/a_fold"/>
</dbReference>
<dbReference type="PANTHER" id="PTHR43740">
    <property type="entry name" value="LEUCYL-TRNA SYNTHETASE"/>
    <property type="match status" value="1"/>
</dbReference>
<organism evidence="14 15">
    <name type="scientific">Candidatus Roizmanbacteria bacterium RIFOXYA1_FULL_41_12</name>
    <dbReference type="NCBI Taxonomy" id="1802082"/>
    <lineage>
        <taxon>Bacteria</taxon>
        <taxon>Candidatus Roizmaniibacteriota</taxon>
    </lineage>
</organism>
<evidence type="ECO:0000256" key="9">
    <source>
        <dbReference type="RuleBase" id="RU363039"/>
    </source>
</evidence>
<keyword evidence="8" id="KW-0963">Cytoplasm</keyword>
<dbReference type="InterPro" id="IPR002302">
    <property type="entry name" value="Leu-tRNA-ligase"/>
</dbReference>
<dbReference type="SUPFAM" id="SSF50677">
    <property type="entry name" value="ValRS/IleRS/LeuRS editing domain"/>
    <property type="match status" value="1"/>
</dbReference>
<dbReference type="Gene3D" id="3.90.740.10">
    <property type="entry name" value="Valyl/Leucyl/Isoleucyl-tRNA synthetase, editing domain"/>
    <property type="match status" value="1"/>
</dbReference>
<feature type="domain" description="Methionyl/Valyl/Leucyl/Isoleucyl-tRNA synthetase anticodon-binding" evidence="11">
    <location>
        <begin position="687"/>
        <end position="801"/>
    </location>
</feature>
<dbReference type="InterPro" id="IPR009008">
    <property type="entry name" value="Val/Leu/Ile-tRNA-synth_edit"/>
</dbReference>
<dbReference type="PRINTS" id="PR00985">
    <property type="entry name" value="TRNASYNTHLEU"/>
</dbReference>
<proteinExistence type="inferred from homology"/>
<feature type="short sequence motif" description="'KMSKS' region" evidence="8">
    <location>
        <begin position="615"/>
        <end position="619"/>
    </location>
</feature>
<dbReference type="PANTHER" id="PTHR43740:SF2">
    <property type="entry name" value="LEUCINE--TRNA LIGASE, MITOCHONDRIAL"/>
    <property type="match status" value="1"/>
</dbReference>
<evidence type="ECO:0000256" key="2">
    <source>
        <dbReference type="ARBA" id="ARBA00022598"/>
    </source>
</evidence>
<evidence type="ECO:0000256" key="7">
    <source>
        <dbReference type="ARBA" id="ARBA00047469"/>
    </source>
</evidence>
<reference evidence="14 15" key="1">
    <citation type="journal article" date="2016" name="Nat. Commun.">
        <title>Thousands of microbial genomes shed light on interconnected biogeochemical processes in an aquifer system.</title>
        <authorList>
            <person name="Anantharaman K."/>
            <person name="Brown C.T."/>
            <person name="Hug L.A."/>
            <person name="Sharon I."/>
            <person name="Castelle C.J."/>
            <person name="Probst A.J."/>
            <person name="Thomas B.C."/>
            <person name="Singh A."/>
            <person name="Wilkins M.J."/>
            <person name="Karaoz U."/>
            <person name="Brodie E.L."/>
            <person name="Williams K.H."/>
            <person name="Hubbard S.S."/>
            <person name="Banfield J.F."/>
        </authorList>
    </citation>
    <scope>NUCLEOTIDE SEQUENCE [LARGE SCALE GENOMIC DNA]</scope>
</reference>
<protein>
    <recommendedName>
        <fullName evidence="8">Leucine--tRNA ligase</fullName>
        <ecNumber evidence="8">6.1.1.4</ecNumber>
    </recommendedName>
    <alternativeName>
        <fullName evidence="8">Leucyl-tRNA synthetase</fullName>
        <shortName evidence="8">LeuRS</shortName>
    </alternativeName>
</protein>
<dbReference type="SUPFAM" id="SSF47323">
    <property type="entry name" value="Anticodon-binding domain of a subclass of class I aminoacyl-tRNA synthetases"/>
    <property type="match status" value="1"/>
</dbReference>
<dbReference type="Gene3D" id="3.40.50.620">
    <property type="entry name" value="HUPs"/>
    <property type="match status" value="2"/>
</dbReference>
<dbReference type="CDD" id="cd00812">
    <property type="entry name" value="LeuRS_core"/>
    <property type="match status" value="1"/>
</dbReference>
<dbReference type="GO" id="GO:0005829">
    <property type="term" value="C:cytosol"/>
    <property type="evidence" value="ECO:0007669"/>
    <property type="project" value="TreeGrafter"/>
</dbReference>
<evidence type="ECO:0000313" key="15">
    <source>
        <dbReference type="Proteomes" id="UP000178450"/>
    </source>
</evidence>
<dbReference type="AlphaFoldDB" id="A0A1F7KA17"/>
<evidence type="ECO:0000256" key="4">
    <source>
        <dbReference type="ARBA" id="ARBA00022840"/>
    </source>
</evidence>